<dbReference type="Proteomes" id="UP000501812">
    <property type="component" value="Chromosome"/>
</dbReference>
<reference evidence="2 3" key="1">
    <citation type="submission" date="2020-04" db="EMBL/GenBank/DDBJ databases">
        <title>Luteolibacter sp. G-1-1-1 isolated from soil.</title>
        <authorList>
            <person name="Dahal R.H."/>
        </authorList>
    </citation>
    <scope>NUCLEOTIDE SEQUENCE [LARGE SCALE GENOMIC DNA]</scope>
    <source>
        <strain evidence="2 3">G-1-1-1</strain>
    </source>
</reference>
<dbReference type="EMBL" id="CP051774">
    <property type="protein sequence ID" value="QJE96548.1"/>
    <property type="molecule type" value="Genomic_DNA"/>
</dbReference>
<feature type="transmembrane region" description="Helical" evidence="1">
    <location>
        <begin position="56"/>
        <end position="79"/>
    </location>
</feature>
<feature type="transmembrane region" description="Helical" evidence="1">
    <location>
        <begin position="6"/>
        <end position="35"/>
    </location>
</feature>
<keyword evidence="1" id="KW-0472">Membrane</keyword>
<dbReference type="KEGG" id="luo:HHL09_12400"/>
<keyword evidence="3" id="KW-1185">Reference proteome</keyword>
<name>A0A858RJ90_9BACT</name>
<dbReference type="AlphaFoldDB" id="A0A858RJ90"/>
<sequence length="135" mass="13537">MGIVSLILGMVILVLIGVGIAMGLVACAIAALLIATGVISASVIVGIRNGRPADGIRFFFLLCGVLAGVPSGAVCGLLFHRLYLAAGDDLMILIGGGLAGGIAGILMGLSLDFISRRGHEWALAKLAARSPSSPA</sequence>
<feature type="transmembrane region" description="Helical" evidence="1">
    <location>
        <begin position="91"/>
        <end position="111"/>
    </location>
</feature>
<evidence type="ECO:0000313" key="3">
    <source>
        <dbReference type="Proteomes" id="UP000501812"/>
    </source>
</evidence>
<protein>
    <submittedName>
        <fullName evidence="2">Uncharacterized protein</fullName>
    </submittedName>
</protein>
<keyword evidence="1" id="KW-1133">Transmembrane helix</keyword>
<gene>
    <name evidence="2" type="ORF">HHL09_12400</name>
</gene>
<organism evidence="2 3">
    <name type="scientific">Luteolibacter luteus</name>
    <dbReference type="NCBI Taxonomy" id="2728835"/>
    <lineage>
        <taxon>Bacteria</taxon>
        <taxon>Pseudomonadati</taxon>
        <taxon>Verrucomicrobiota</taxon>
        <taxon>Verrucomicrobiia</taxon>
        <taxon>Verrucomicrobiales</taxon>
        <taxon>Verrucomicrobiaceae</taxon>
        <taxon>Luteolibacter</taxon>
    </lineage>
</organism>
<evidence type="ECO:0000256" key="1">
    <source>
        <dbReference type="SAM" id="Phobius"/>
    </source>
</evidence>
<evidence type="ECO:0000313" key="2">
    <source>
        <dbReference type="EMBL" id="QJE96548.1"/>
    </source>
</evidence>
<dbReference type="RefSeq" id="WP_169454949.1">
    <property type="nucleotide sequence ID" value="NZ_CP051774.1"/>
</dbReference>
<keyword evidence="1" id="KW-0812">Transmembrane</keyword>
<proteinExistence type="predicted"/>
<accession>A0A858RJ90</accession>